<feature type="binding site" description="axial binding residue" evidence="7">
    <location>
        <position position="452"/>
    </location>
    <ligand>
        <name>heme</name>
        <dbReference type="ChEBI" id="CHEBI:30413"/>
    </ligand>
    <ligandPart>
        <name>Fe</name>
        <dbReference type="ChEBI" id="CHEBI:18248"/>
    </ligandPart>
</feature>
<evidence type="ECO:0000256" key="6">
    <source>
        <dbReference type="ARBA" id="ARBA00023033"/>
    </source>
</evidence>
<accession>A0A437A9R0</accession>
<dbReference type="PROSITE" id="PS00086">
    <property type="entry name" value="CYTOCHROME_P450"/>
    <property type="match status" value="1"/>
</dbReference>
<keyword evidence="10" id="KW-1185">Reference proteome</keyword>
<dbReference type="STRING" id="97331.A0A437A9R0"/>
<evidence type="ECO:0000313" key="9">
    <source>
        <dbReference type="EMBL" id="RVD87637.1"/>
    </source>
</evidence>
<keyword evidence="2 7" id="KW-0349">Heme</keyword>
<dbReference type="InterPro" id="IPR050196">
    <property type="entry name" value="Cytochrome_P450_Monoox"/>
</dbReference>
<evidence type="ECO:0000313" key="10">
    <source>
        <dbReference type="Proteomes" id="UP000283090"/>
    </source>
</evidence>
<evidence type="ECO:0000256" key="4">
    <source>
        <dbReference type="ARBA" id="ARBA00023002"/>
    </source>
</evidence>
<dbReference type="VEuPathDB" id="FungiDB:DFL_001857"/>
<dbReference type="Proteomes" id="UP000283090">
    <property type="component" value="Unassembled WGS sequence"/>
</dbReference>
<evidence type="ECO:0000256" key="5">
    <source>
        <dbReference type="ARBA" id="ARBA00023004"/>
    </source>
</evidence>
<dbReference type="OrthoDB" id="1470350at2759"/>
<dbReference type="InterPro" id="IPR002401">
    <property type="entry name" value="Cyt_P450_E_grp-I"/>
</dbReference>
<dbReference type="EMBL" id="SAEB01000003">
    <property type="protein sequence ID" value="RVD87637.1"/>
    <property type="molecule type" value="Genomic_DNA"/>
</dbReference>
<dbReference type="SUPFAM" id="SSF48264">
    <property type="entry name" value="Cytochrome P450"/>
    <property type="match status" value="1"/>
</dbReference>
<dbReference type="GO" id="GO:0005506">
    <property type="term" value="F:iron ion binding"/>
    <property type="evidence" value="ECO:0007669"/>
    <property type="project" value="InterPro"/>
</dbReference>
<dbReference type="GO" id="GO:0020037">
    <property type="term" value="F:heme binding"/>
    <property type="evidence" value="ECO:0007669"/>
    <property type="project" value="InterPro"/>
</dbReference>
<dbReference type="RefSeq" id="XP_067493181.1">
    <property type="nucleotide sequence ID" value="XM_067630547.1"/>
</dbReference>
<dbReference type="PRINTS" id="PR00463">
    <property type="entry name" value="EP450I"/>
</dbReference>
<name>A0A437A9R0_ARTFL</name>
<keyword evidence="5 7" id="KW-0408">Iron</keyword>
<evidence type="ECO:0000256" key="8">
    <source>
        <dbReference type="RuleBase" id="RU000461"/>
    </source>
</evidence>
<dbReference type="PRINTS" id="PR00385">
    <property type="entry name" value="P450"/>
</dbReference>
<dbReference type="PANTHER" id="PTHR24291:SF50">
    <property type="entry name" value="BIFUNCTIONAL ALBAFLAVENONE MONOOXYGENASE_TERPENE SYNTHASE"/>
    <property type="match status" value="1"/>
</dbReference>
<reference evidence="9 10" key="1">
    <citation type="submission" date="2019-01" db="EMBL/GenBank/DDBJ databases">
        <title>Intercellular communication is required for trap formation in the nematode-trapping fungus Duddingtonia flagrans.</title>
        <authorList>
            <person name="Youssar L."/>
            <person name="Wernet V."/>
            <person name="Hensel N."/>
            <person name="Hildebrandt H.-G."/>
            <person name="Fischer R."/>
        </authorList>
    </citation>
    <scope>NUCLEOTIDE SEQUENCE [LARGE SCALE GENOMIC DNA]</scope>
    <source>
        <strain evidence="9 10">CBS H-5679</strain>
    </source>
</reference>
<gene>
    <name evidence="9" type="ORF">DFL_001857</name>
</gene>
<dbReference type="InterPro" id="IPR017972">
    <property type="entry name" value="Cyt_P450_CS"/>
</dbReference>
<evidence type="ECO:0000256" key="2">
    <source>
        <dbReference type="ARBA" id="ARBA00022617"/>
    </source>
</evidence>
<dbReference type="AlphaFoldDB" id="A0A437A9R0"/>
<comment type="caution">
    <text evidence="9">The sequence shown here is derived from an EMBL/GenBank/DDBJ whole genome shotgun (WGS) entry which is preliminary data.</text>
</comment>
<evidence type="ECO:0000256" key="7">
    <source>
        <dbReference type="PIRSR" id="PIRSR602401-1"/>
    </source>
</evidence>
<comment type="cofactor">
    <cofactor evidence="7">
        <name>heme</name>
        <dbReference type="ChEBI" id="CHEBI:30413"/>
    </cofactor>
</comment>
<evidence type="ECO:0000256" key="3">
    <source>
        <dbReference type="ARBA" id="ARBA00022723"/>
    </source>
</evidence>
<dbReference type="Gene3D" id="1.10.630.10">
    <property type="entry name" value="Cytochrome P450"/>
    <property type="match status" value="1"/>
</dbReference>
<dbReference type="Pfam" id="PF00067">
    <property type="entry name" value="p450"/>
    <property type="match status" value="2"/>
</dbReference>
<keyword evidence="6 8" id="KW-0503">Monooxygenase</keyword>
<sequence length="538" mass="61193">MHGWENEFKFEPYGRWSTPHGYPKSLVLAGAGRVELSTWDHEIIADVLRRPKDFIQFDIANFLLNRFGPNVLSTDGEVWARHRKLVASTLNEKISKVVFDQSIILAEGMVSEIFENSDPGSDCAETNRIFDLVKKLAITILANAGMGGNQAWKDPTVKKVKPGFKLTYIEAVKAVIGNLVAAAILPRWFTSWYPPFLPGYDTMRLLSYAVGEFRDHTADLINEERQRSAEREGVARNNILSMLLNASKEEEKITSGTGTNNRTFLSDEEIMGNIFIFTSAGFDSTANTLAYALVYLVQNPQYQDWLFEEIDALIPSDREEPLEYTTIFPKAIRCLSVMLETLRLHPPLVHLGKMTEAPQVVRTSTSDIEIPTGTTIFINSVAVHLDPDVWRDLNRSELGPVFDKDESDIPDECRFRPSRWIINPTDTENTQPKIFQPPKGTFIPWSMGPRVCPGQKMAQVEFVATFLVLLRTYRLEAVKIGVRDATGNEREETDKELRQRIVRLIRKSVRKRYNDVTAFERRKKPNWTPAPAHVTYVP</sequence>
<keyword evidence="4 8" id="KW-0560">Oxidoreductase</keyword>
<dbReference type="InterPro" id="IPR036396">
    <property type="entry name" value="Cyt_P450_sf"/>
</dbReference>
<evidence type="ECO:0008006" key="11">
    <source>
        <dbReference type="Google" id="ProtNLM"/>
    </source>
</evidence>
<dbReference type="PANTHER" id="PTHR24291">
    <property type="entry name" value="CYTOCHROME P450 FAMILY 4"/>
    <property type="match status" value="1"/>
</dbReference>
<organism evidence="9 10">
    <name type="scientific">Arthrobotrys flagrans</name>
    <name type="common">Nematode-trapping fungus</name>
    <name type="synonym">Trichothecium flagrans</name>
    <dbReference type="NCBI Taxonomy" id="97331"/>
    <lineage>
        <taxon>Eukaryota</taxon>
        <taxon>Fungi</taxon>
        <taxon>Dikarya</taxon>
        <taxon>Ascomycota</taxon>
        <taxon>Pezizomycotina</taxon>
        <taxon>Orbiliomycetes</taxon>
        <taxon>Orbiliales</taxon>
        <taxon>Orbiliaceae</taxon>
        <taxon>Arthrobotrys</taxon>
    </lineage>
</organism>
<dbReference type="GO" id="GO:0016705">
    <property type="term" value="F:oxidoreductase activity, acting on paired donors, with incorporation or reduction of molecular oxygen"/>
    <property type="evidence" value="ECO:0007669"/>
    <property type="project" value="InterPro"/>
</dbReference>
<dbReference type="InterPro" id="IPR001128">
    <property type="entry name" value="Cyt_P450"/>
</dbReference>
<keyword evidence="3 7" id="KW-0479">Metal-binding</keyword>
<dbReference type="GO" id="GO:0004497">
    <property type="term" value="F:monooxygenase activity"/>
    <property type="evidence" value="ECO:0007669"/>
    <property type="project" value="UniProtKB-KW"/>
</dbReference>
<dbReference type="GeneID" id="93584168"/>
<protein>
    <recommendedName>
        <fullName evidence="11">Cytochrome P450</fullName>
    </recommendedName>
</protein>
<proteinExistence type="inferred from homology"/>
<comment type="similarity">
    <text evidence="1 8">Belongs to the cytochrome P450 family.</text>
</comment>
<evidence type="ECO:0000256" key="1">
    <source>
        <dbReference type="ARBA" id="ARBA00010617"/>
    </source>
</evidence>